<comment type="caution">
    <text evidence="1">The sequence shown here is derived from an EMBL/GenBank/DDBJ whole genome shotgun (WGS) entry which is preliminary data.</text>
</comment>
<evidence type="ECO:0000313" key="1">
    <source>
        <dbReference type="EMBL" id="KAD1995853.1"/>
    </source>
</evidence>
<dbReference type="AlphaFoldDB" id="A0A5N6LIU0"/>
<name>A0A5N6LIU0_9ASTR</name>
<sequence>MKANGRRNQDRMITRRKSRKYDLGGTPIECTQPRRCARHHQPPVFQLARARFEDLLLRILNPNQALEQLELNHGVWDDKVVNFDDFGLDLCLMMMNALMQTGGEIREVIHQLECKCMSGSPGGYPID</sequence>
<reference evidence="1 2" key="1">
    <citation type="submission" date="2019-05" db="EMBL/GenBank/DDBJ databases">
        <title>Mikania micrantha, genome provides insights into the molecular mechanism of rapid growth.</title>
        <authorList>
            <person name="Liu B."/>
        </authorList>
    </citation>
    <scope>NUCLEOTIDE SEQUENCE [LARGE SCALE GENOMIC DNA]</scope>
    <source>
        <strain evidence="1">NLD-2019</strain>
        <tissue evidence="1">Leaf</tissue>
    </source>
</reference>
<evidence type="ECO:0000313" key="2">
    <source>
        <dbReference type="Proteomes" id="UP000326396"/>
    </source>
</evidence>
<organism evidence="1 2">
    <name type="scientific">Mikania micrantha</name>
    <name type="common">bitter vine</name>
    <dbReference type="NCBI Taxonomy" id="192012"/>
    <lineage>
        <taxon>Eukaryota</taxon>
        <taxon>Viridiplantae</taxon>
        <taxon>Streptophyta</taxon>
        <taxon>Embryophyta</taxon>
        <taxon>Tracheophyta</taxon>
        <taxon>Spermatophyta</taxon>
        <taxon>Magnoliopsida</taxon>
        <taxon>eudicotyledons</taxon>
        <taxon>Gunneridae</taxon>
        <taxon>Pentapetalae</taxon>
        <taxon>asterids</taxon>
        <taxon>campanulids</taxon>
        <taxon>Asterales</taxon>
        <taxon>Asteraceae</taxon>
        <taxon>Asteroideae</taxon>
        <taxon>Heliantheae alliance</taxon>
        <taxon>Eupatorieae</taxon>
        <taxon>Mikania</taxon>
    </lineage>
</organism>
<gene>
    <name evidence="1" type="ORF">E3N88_42059</name>
</gene>
<protein>
    <submittedName>
        <fullName evidence="1">Uncharacterized protein</fullName>
    </submittedName>
</protein>
<proteinExistence type="predicted"/>
<keyword evidence="2" id="KW-1185">Reference proteome</keyword>
<accession>A0A5N6LIU0</accession>
<dbReference type="Proteomes" id="UP000326396">
    <property type="component" value="Unassembled WGS sequence"/>
</dbReference>
<dbReference type="EMBL" id="SZYD01000262">
    <property type="protein sequence ID" value="KAD1995853.1"/>
    <property type="molecule type" value="Genomic_DNA"/>
</dbReference>